<reference evidence="1 2" key="1">
    <citation type="submission" date="2014-07" db="EMBL/GenBank/DDBJ databases">
        <title>Methanogenic archaea and the global carbon cycle.</title>
        <authorList>
            <person name="Henriksen J.R."/>
            <person name="Luke J."/>
            <person name="Reinhart S."/>
            <person name="Benedict M.N."/>
            <person name="Youngblut N.D."/>
            <person name="Metcalf M.E."/>
            <person name="Whitaker R.J."/>
            <person name="Metcalf W.W."/>
        </authorList>
    </citation>
    <scope>NUCLEOTIDE SEQUENCE [LARGE SCALE GENOMIC DNA]</scope>
    <source>
        <strain evidence="2">ATCC 43570 / DSM 1825 / OCM 12 / VKM B-1830 / TM-1</strain>
    </source>
</reference>
<name>A0A0E3KQF6_METTT</name>
<proteinExistence type="predicted"/>
<protein>
    <submittedName>
        <fullName evidence="1">Uncharacterized protein</fullName>
    </submittedName>
</protein>
<dbReference type="GeneID" id="69042801"/>
<organism evidence="1 2">
    <name type="scientific">Methanosarcina thermophila (strain ATCC 43570 / DSM 1825 / OCM 12 / VKM B-1830 / TM-1)</name>
    <dbReference type="NCBI Taxonomy" id="523844"/>
    <lineage>
        <taxon>Archaea</taxon>
        <taxon>Methanobacteriati</taxon>
        <taxon>Methanobacteriota</taxon>
        <taxon>Stenosarchaea group</taxon>
        <taxon>Methanomicrobia</taxon>
        <taxon>Methanosarcinales</taxon>
        <taxon>Methanosarcinaceae</taxon>
        <taxon>Methanosarcina</taxon>
    </lineage>
</organism>
<dbReference type="PATRIC" id="fig|523844.20.peg.3044"/>
<dbReference type="EMBL" id="CP009501">
    <property type="protein sequence ID" value="AKB14256.1"/>
    <property type="molecule type" value="Genomic_DNA"/>
</dbReference>
<gene>
    <name evidence="1" type="ORF">MSTHT_2498</name>
</gene>
<sequence length="106" mass="12300">MIYETGLNGRRNQAVKEILGEILSSEPEREYYFNVADGTMTMNINRTGYPKKVNISWYTMDPLHYPVFSENDEYLGAVLSQHGFLSMERLAEAVRKAKAKMARYPW</sequence>
<dbReference type="AlphaFoldDB" id="A0A0E3KQF6"/>
<dbReference type="HOGENOM" id="CLU_2217106_0_0_2"/>
<accession>A0A0E3KQF6</accession>
<dbReference type="Proteomes" id="UP000066529">
    <property type="component" value="Chromosome"/>
</dbReference>
<dbReference type="KEGG" id="mthr:MSTHT_2498"/>
<dbReference type="RefSeq" id="WP_231588109.1">
    <property type="nucleotide sequence ID" value="NZ_CP009501.1"/>
</dbReference>
<evidence type="ECO:0000313" key="1">
    <source>
        <dbReference type="EMBL" id="AKB14256.1"/>
    </source>
</evidence>
<evidence type="ECO:0000313" key="2">
    <source>
        <dbReference type="Proteomes" id="UP000066529"/>
    </source>
</evidence>